<sequence>MEIQYRERQPRKGKAAKDVRIHGELLKVMMGNSFKSTSCLCKLLLLLLFTLSGTQGVGLGINYGQIANNLPSPSQVAVLLKSINISRVKLYDADPDVLSAFAGSEVEFIIGLGNEYLENMTDQNNAQSWIQQHVQPYVGRTKIICIVVGNEVFNANDTRLMGYLLPAMQSVYMSLSNLGLQKQVMVSTAHSLNILETSYPPSSGAFRPDLSSYIQPLLNFHSQISAPFLINAYPFFAYKGSPGDVPLEYVLFQSKKVMTDPNSNLSYDNMLYAQIDAVYSAIKAMGHADIEVRISETGWPSKGDSDEAGATPQNAALYNGNLLKRIEQRQGTPARPTVPIDIHVFALFNENLKPGPTSERNYGLYYPNRSQVYSIGLQEGHLPQFNVSSRSRMRFEIVRYGEGCFNKSGVYTGQCGLFQAQKKPVLVAVPLDDLFLLMENPCLVLGRLESTLFSYPSFSLPISCSCPDPAL</sequence>
<protein>
    <recommendedName>
        <fullName evidence="3">glucan endo-1,3-beta-D-glucosidase</fullName>
        <ecNumber evidence="3">3.2.1.39</ecNumber>
    </recommendedName>
</protein>
<comment type="caution">
    <text evidence="8">The sequence shown here is derived from an EMBL/GenBank/DDBJ whole genome shotgun (WGS) entry which is preliminary data.</text>
</comment>
<dbReference type="FunFam" id="3.20.20.80:FF:000005">
    <property type="entry name" value="Glucan endo-1,3-beta-glucosidase 14"/>
    <property type="match status" value="1"/>
</dbReference>
<dbReference type="AlphaFoldDB" id="A0AAN7K9K9"/>
<evidence type="ECO:0000256" key="1">
    <source>
        <dbReference type="ARBA" id="ARBA00000382"/>
    </source>
</evidence>
<evidence type="ECO:0000256" key="4">
    <source>
        <dbReference type="ARBA" id="ARBA00022729"/>
    </source>
</evidence>
<evidence type="ECO:0000313" key="9">
    <source>
        <dbReference type="Proteomes" id="UP001346149"/>
    </source>
</evidence>
<evidence type="ECO:0000256" key="6">
    <source>
        <dbReference type="ARBA" id="ARBA00023295"/>
    </source>
</evidence>
<dbReference type="SUPFAM" id="SSF51445">
    <property type="entry name" value="(Trans)glycosidases"/>
    <property type="match status" value="1"/>
</dbReference>
<evidence type="ECO:0000256" key="3">
    <source>
        <dbReference type="ARBA" id="ARBA00012780"/>
    </source>
</evidence>
<evidence type="ECO:0000256" key="7">
    <source>
        <dbReference type="RuleBase" id="RU004335"/>
    </source>
</evidence>
<dbReference type="PANTHER" id="PTHR32227">
    <property type="entry name" value="GLUCAN ENDO-1,3-BETA-GLUCOSIDASE BG1-RELATED-RELATED"/>
    <property type="match status" value="1"/>
</dbReference>
<dbReference type="GO" id="GO:0005975">
    <property type="term" value="P:carbohydrate metabolic process"/>
    <property type="evidence" value="ECO:0007669"/>
    <property type="project" value="InterPro"/>
</dbReference>
<dbReference type="GO" id="GO:0042973">
    <property type="term" value="F:glucan endo-1,3-beta-D-glucosidase activity"/>
    <property type="evidence" value="ECO:0007669"/>
    <property type="project" value="UniProtKB-EC"/>
</dbReference>
<evidence type="ECO:0000313" key="8">
    <source>
        <dbReference type="EMBL" id="KAK4762731.1"/>
    </source>
</evidence>
<keyword evidence="5" id="KW-0378">Hydrolase</keyword>
<dbReference type="InterPro" id="IPR017853">
    <property type="entry name" value="GH"/>
</dbReference>
<dbReference type="Gene3D" id="3.20.20.80">
    <property type="entry name" value="Glycosidases"/>
    <property type="match status" value="1"/>
</dbReference>
<evidence type="ECO:0000256" key="2">
    <source>
        <dbReference type="ARBA" id="ARBA00008773"/>
    </source>
</evidence>
<keyword evidence="4" id="KW-0732">Signal</keyword>
<comment type="similarity">
    <text evidence="2 7">Belongs to the glycosyl hydrolase 17 family.</text>
</comment>
<gene>
    <name evidence="8" type="ORF">SAY86_008499</name>
</gene>
<name>A0AAN7K9K9_TRANT</name>
<proteinExistence type="inferred from homology"/>
<organism evidence="8 9">
    <name type="scientific">Trapa natans</name>
    <name type="common">Water chestnut</name>
    <dbReference type="NCBI Taxonomy" id="22666"/>
    <lineage>
        <taxon>Eukaryota</taxon>
        <taxon>Viridiplantae</taxon>
        <taxon>Streptophyta</taxon>
        <taxon>Embryophyta</taxon>
        <taxon>Tracheophyta</taxon>
        <taxon>Spermatophyta</taxon>
        <taxon>Magnoliopsida</taxon>
        <taxon>eudicotyledons</taxon>
        <taxon>Gunneridae</taxon>
        <taxon>Pentapetalae</taxon>
        <taxon>rosids</taxon>
        <taxon>malvids</taxon>
        <taxon>Myrtales</taxon>
        <taxon>Lythraceae</taxon>
        <taxon>Trapa</taxon>
    </lineage>
</organism>
<dbReference type="EMBL" id="JAXQNO010000024">
    <property type="protein sequence ID" value="KAK4762731.1"/>
    <property type="molecule type" value="Genomic_DNA"/>
</dbReference>
<dbReference type="EC" id="3.2.1.39" evidence="3"/>
<keyword evidence="6" id="KW-0326">Glycosidase</keyword>
<dbReference type="InterPro" id="IPR000490">
    <property type="entry name" value="Glyco_hydro_17"/>
</dbReference>
<dbReference type="InterPro" id="IPR044965">
    <property type="entry name" value="Glyco_hydro_17_plant"/>
</dbReference>
<comment type="catalytic activity">
    <reaction evidence="1">
        <text>Hydrolysis of (1-&gt;3)-beta-D-glucosidic linkages in (1-&gt;3)-beta-D-glucans.</text>
        <dbReference type="EC" id="3.2.1.39"/>
    </reaction>
</comment>
<reference evidence="8 9" key="1">
    <citation type="journal article" date="2023" name="Hortic Res">
        <title>Pangenome of water caltrop reveals structural variations and asymmetric subgenome divergence after allopolyploidization.</title>
        <authorList>
            <person name="Zhang X."/>
            <person name="Chen Y."/>
            <person name="Wang L."/>
            <person name="Yuan Y."/>
            <person name="Fang M."/>
            <person name="Shi L."/>
            <person name="Lu R."/>
            <person name="Comes H.P."/>
            <person name="Ma Y."/>
            <person name="Chen Y."/>
            <person name="Huang G."/>
            <person name="Zhou Y."/>
            <person name="Zheng Z."/>
            <person name="Qiu Y."/>
        </authorList>
    </citation>
    <scope>NUCLEOTIDE SEQUENCE [LARGE SCALE GENOMIC DNA]</scope>
    <source>
        <strain evidence="8">F231</strain>
    </source>
</reference>
<dbReference type="Pfam" id="PF00332">
    <property type="entry name" value="Glyco_hydro_17"/>
    <property type="match status" value="1"/>
</dbReference>
<keyword evidence="9" id="KW-1185">Reference proteome</keyword>
<dbReference type="Proteomes" id="UP001346149">
    <property type="component" value="Unassembled WGS sequence"/>
</dbReference>
<evidence type="ECO:0000256" key="5">
    <source>
        <dbReference type="ARBA" id="ARBA00022801"/>
    </source>
</evidence>
<accession>A0AAN7K9K9</accession>